<dbReference type="EMBL" id="UOED01000070">
    <property type="protein sequence ID" value="VAV91916.1"/>
    <property type="molecule type" value="Genomic_DNA"/>
</dbReference>
<evidence type="ECO:0000256" key="1">
    <source>
        <dbReference type="ARBA" id="ARBA00004651"/>
    </source>
</evidence>
<feature type="transmembrane region" description="Helical" evidence="6">
    <location>
        <begin position="21"/>
        <end position="44"/>
    </location>
</feature>
<evidence type="ECO:0000259" key="7">
    <source>
        <dbReference type="Pfam" id="PF02687"/>
    </source>
</evidence>
<comment type="subcellular location">
    <subcellularLocation>
        <location evidence="1">Cell membrane</location>
        <topology evidence="1">Multi-pass membrane protein</topology>
    </subcellularLocation>
</comment>
<dbReference type="GO" id="GO:0044874">
    <property type="term" value="P:lipoprotein localization to outer membrane"/>
    <property type="evidence" value="ECO:0007669"/>
    <property type="project" value="TreeGrafter"/>
</dbReference>
<name>A0A3B0RTV6_9ZZZZ</name>
<evidence type="ECO:0000313" key="8">
    <source>
        <dbReference type="EMBL" id="VAV91916.1"/>
    </source>
</evidence>
<keyword evidence="2" id="KW-1003">Cell membrane</keyword>
<evidence type="ECO:0000256" key="2">
    <source>
        <dbReference type="ARBA" id="ARBA00022475"/>
    </source>
</evidence>
<proteinExistence type="predicted"/>
<dbReference type="AlphaFoldDB" id="A0A3B0RTV6"/>
<organism evidence="8">
    <name type="scientific">hydrothermal vent metagenome</name>
    <dbReference type="NCBI Taxonomy" id="652676"/>
    <lineage>
        <taxon>unclassified sequences</taxon>
        <taxon>metagenomes</taxon>
        <taxon>ecological metagenomes</taxon>
    </lineage>
</organism>
<feature type="transmembrane region" description="Helical" evidence="6">
    <location>
        <begin position="269"/>
        <end position="290"/>
    </location>
</feature>
<feature type="transmembrane region" description="Helical" evidence="6">
    <location>
        <begin position="365"/>
        <end position="385"/>
    </location>
</feature>
<feature type="transmembrane region" description="Helical" evidence="6">
    <location>
        <begin position="753"/>
        <end position="775"/>
    </location>
</feature>
<gene>
    <name evidence="8" type="ORF">MNBD_ALPHA02-377</name>
</gene>
<evidence type="ECO:0000256" key="4">
    <source>
        <dbReference type="ARBA" id="ARBA00022989"/>
    </source>
</evidence>
<feature type="domain" description="ABC3 transporter permease C-terminal" evidence="7">
    <location>
        <begin position="273"/>
        <end position="393"/>
    </location>
</feature>
<feature type="transmembrane region" description="Helical" evidence="6">
    <location>
        <begin position="322"/>
        <end position="345"/>
    </location>
</feature>
<accession>A0A3B0RTV6</accession>
<feature type="domain" description="ABC3 transporter permease C-terminal" evidence="7">
    <location>
        <begin position="667"/>
        <end position="778"/>
    </location>
</feature>
<keyword evidence="3 6" id="KW-0812">Transmembrane</keyword>
<protein>
    <submittedName>
        <fullName evidence="8">ABC transporter, fused permease protein</fullName>
    </submittedName>
</protein>
<evidence type="ECO:0000256" key="6">
    <source>
        <dbReference type="SAM" id="Phobius"/>
    </source>
</evidence>
<feature type="transmembrane region" description="Helical" evidence="6">
    <location>
        <begin position="438"/>
        <end position="457"/>
    </location>
</feature>
<dbReference type="Pfam" id="PF02687">
    <property type="entry name" value="FtsX"/>
    <property type="match status" value="2"/>
</dbReference>
<dbReference type="PANTHER" id="PTHR30489:SF0">
    <property type="entry name" value="LIPOPROTEIN-RELEASING SYSTEM TRANSMEMBRANE PROTEIN LOLE"/>
    <property type="match status" value="1"/>
</dbReference>
<dbReference type="InterPro" id="IPR003838">
    <property type="entry name" value="ABC3_permease_C"/>
</dbReference>
<dbReference type="PANTHER" id="PTHR30489">
    <property type="entry name" value="LIPOPROTEIN-RELEASING SYSTEM TRANSMEMBRANE PROTEIN LOLE"/>
    <property type="match status" value="1"/>
</dbReference>
<keyword evidence="5 6" id="KW-0472">Membrane</keyword>
<feature type="transmembrane region" description="Helical" evidence="6">
    <location>
        <begin position="707"/>
        <end position="733"/>
    </location>
</feature>
<dbReference type="GO" id="GO:0098797">
    <property type="term" value="C:plasma membrane protein complex"/>
    <property type="evidence" value="ECO:0007669"/>
    <property type="project" value="TreeGrafter"/>
</dbReference>
<evidence type="ECO:0000256" key="3">
    <source>
        <dbReference type="ARBA" id="ARBA00022692"/>
    </source>
</evidence>
<dbReference type="InterPro" id="IPR051447">
    <property type="entry name" value="Lipoprotein-release_system"/>
</dbReference>
<feature type="transmembrane region" description="Helical" evidence="6">
    <location>
        <begin position="667"/>
        <end position="686"/>
    </location>
</feature>
<reference evidence="8" key="1">
    <citation type="submission" date="2018-06" db="EMBL/GenBank/DDBJ databases">
        <authorList>
            <person name="Zhirakovskaya E."/>
        </authorList>
    </citation>
    <scope>NUCLEOTIDE SEQUENCE</scope>
</reference>
<sequence>MTLIIDAMNRKLMRDLWNIKGQMLAIVLVMACGIATFIMSFGVIDSLKLSRDIYYDRYQFADVFAQLKRAPRAIRQQVMDIPGVSAVEMRVVFGVTIQVDGMTEPASGKLISLPDGRKPLLNNLYLRSGRMLRPDEDGAILSSEAFANAHGFALGDRVSMIINGHKQALKIVGIVLSPEYVYSLGPGAIFPDDKRFGIFWMSERVLEAAVDMDGAFNDISIRMDRGANVEDIKQDLDIILKPYGGLIAYARNEQMSNWFVQNEMNQLRVMGLFAPMIFLGVAAFLINVVMTRQVATQREQIGMLKAVGYSNRELSLHYLKMVLLLVVLGSILGIGTGIWLGAGMTNMYTQFFHFPILKFSFSPEVMIFAVLFCTLSAIAGTLIAIRQAAKLPPAEAMRPETPTHFHRTLLERMGLEKFFSHLSRIVVRHVERRPFRTLFSTLGVGLSMSILVFAFFMEDSIDFLLKVQFDMAQREDINLSFVTPRAITALEEIRLMPGVMRVEPVRSVAAFLKSGHYAKRSSITGLRPAPDLHRILTKKLRAAPIPAQGLVLSSKLAEVLHVKKGDMLTVEVLEERRPVLHIRVAEIVEEFIGLSAFMDMDQLNRHLNEGTVITGAAVMVDPLWNGPLYQKIKNVPAIIGMTILVKSRQIFRDVMGENLMKMVTMNIIFASLISFGVIYNTARIALSERGRELATLRVLGLTRGEVAYILFGEMTVIILLAIPVGLFIGYMMVLGMARSLDTELFRIPVVIETSTYGMSVIIVVASSILSFYLVWRQVENIDLVSAQKGVE</sequence>
<keyword evidence="4 6" id="KW-1133">Transmembrane helix</keyword>
<evidence type="ECO:0000256" key="5">
    <source>
        <dbReference type="ARBA" id="ARBA00023136"/>
    </source>
</evidence>